<accession>A0A7T8JXY0</accession>
<proteinExistence type="predicted"/>
<evidence type="ECO:0000313" key="2">
    <source>
        <dbReference type="Proteomes" id="UP000595437"/>
    </source>
</evidence>
<dbReference type="EMBL" id="CP045903">
    <property type="protein sequence ID" value="QQP39342.1"/>
    <property type="molecule type" value="Genomic_DNA"/>
</dbReference>
<keyword evidence="2" id="KW-1185">Reference proteome</keyword>
<reference evidence="2" key="1">
    <citation type="submission" date="2021-01" db="EMBL/GenBank/DDBJ databases">
        <title>Caligus Genome Assembly.</title>
        <authorList>
            <person name="Gallardo-Escarate C."/>
        </authorList>
    </citation>
    <scope>NUCLEOTIDE SEQUENCE [LARGE SCALE GENOMIC DNA]</scope>
</reference>
<keyword evidence="1" id="KW-0675">Receptor</keyword>
<protein>
    <submittedName>
        <fullName evidence="1">Ionotropic glutamate kainate receptor 2-like b</fullName>
    </submittedName>
</protein>
<name>A0A7T8JXY0_CALRO</name>
<evidence type="ECO:0000313" key="1">
    <source>
        <dbReference type="EMBL" id="QQP39342.1"/>
    </source>
</evidence>
<dbReference type="OrthoDB" id="10681451at2759"/>
<gene>
    <name evidence="1" type="ORF">FKW44_020199</name>
</gene>
<organism evidence="1 2">
    <name type="scientific">Caligus rogercresseyi</name>
    <name type="common">Sea louse</name>
    <dbReference type="NCBI Taxonomy" id="217165"/>
    <lineage>
        <taxon>Eukaryota</taxon>
        <taxon>Metazoa</taxon>
        <taxon>Ecdysozoa</taxon>
        <taxon>Arthropoda</taxon>
        <taxon>Crustacea</taxon>
        <taxon>Multicrustacea</taxon>
        <taxon>Hexanauplia</taxon>
        <taxon>Copepoda</taxon>
        <taxon>Siphonostomatoida</taxon>
        <taxon>Caligidae</taxon>
        <taxon>Caligus</taxon>
    </lineage>
</organism>
<dbReference type="Proteomes" id="UP000595437">
    <property type="component" value="Chromosome 14"/>
</dbReference>
<sequence>MASDISTFRALPHSGRSLEELITYRAIFPRGSPWAANFSRLFGELHEEGKLQALQETWFSNRMMTKDLTDVALPIMPT</sequence>
<dbReference type="AlphaFoldDB" id="A0A7T8JXY0"/>